<sequence>MRCYKVQAVKAQSTSELNFEDENGATKTVVQSFMEKHNVQLEYPYLPAIQAGNDVKPIYLLMEICRITKGQKYGLKLNERQVTKFLTATCQRPSARQKGISDTMKTNNYNNNYGLVRGRAKTQLAGRFIYGLVSICKTKGIVFESRPLTKMCSATPDNIETALSKLGSKCSARLQKRFGSKCSAQLQMLFVILPEDKGAYPRIKGMCETDLGIVSQCFKPQNVVKLSNRFFENVAMKINVKVRGRNTILSATLNGRLPYVTERPTIIFGADVTHPSPGEDSSPSIAGVVASMDWPLVTKYKALISAQPHRQEIISDLYTTSNDPERGVIHGGLIRELLISFKHSTGHKPHRIIFYRDGVSEGQFNEVLLNEMVKIREACLSLEENYMPPVTFIVVQKRHHTRFFPLNYSDRASTDASDNILPGTVVDTKICHPTEFDFYLCSHAGIKGTSRPTHYHVLFDENQFTADGLQLLTNSLCYTYQRCTRSVSVVPPAYYAHLAAFRARSYMEGDFPDSDSSSPEFARNTRDRVAAVRPLRVIHENVKSVMYYC</sequence>
<gene>
    <name evidence="8" type="ORF">CTI12_AA007480</name>
</gene>
<dbReference type="CDD" id="cd04657">
    <property type="entry name" value="Piwi_ago-like"/>
    <property type="match status" value="1"/>
</dbReference>
<dbReference type="EMBL" id="PKPP01000018">
    <property type="protein sequence ID" value="PWA99478.1"/>
    <property type="molecule type" value="Genomic_DNA"/>
</dbReference>
<proteinExistence type="inferred from homology"/>
<name>A0A2U1QNB3_ARTAN</name>
<dbReference type="GO" id="GO:1990904">
    <property type="term" value="C:ribonucleoprotein complex"/>
    <property type="evidence" value="ECO:0007669"/>
    <property type="project" value="UniProtKB-KW"/>
</dbReference>
<dbReference type="SMART" id="SM00950">
    <property type="entry name" value="Piwi"/>
    <property type="match status" value="1"/>
</dbReference>
<keyword evidence="4" id="KW-0943">RNA-mediated gene silencing</keyword>
<evidence type="ECO:0000256" key="2">
    <source>
        <dbReference type="ARBA" id="ARBA00022491"/>
    </source>
</evidence>
<dbReference type="GO" id="GO:0006417">
    <property type="term" value="P:regulation of translation"/>
    <property type="evidence" value="ECO:0007669"/>
    <property type="project" value="UniProtKB-KW"/>
</dbReference>
<keyword evidence="9" id="KW-1185">Reference proteome</keyword>
<accession>A0A2U1QNB3</accession>
<evidence type="ECO:0000259" key="6">
    <source>
        <dbReference type="PROSITE" id="PS50821"/>
    </source>
</evidence>
<evidence type="ECO:0000256" key="4">
    <source>
        <dbReference type="ARBA" id="ARBA00023158"/>
    </source>
</evidence>
<dbReference type="Gene3D" id="3.40.50.2300">
    <property type="match status" value="1"/>
</dbReference>
<dbReference type="GO" id="GO:0051607">
    <property type="term" value="P:defense response to virus"/>
    <property type="evidence" value="ECO:0007669"/>
    <property type="project" value="UniProtKB-ARBA"/>
</dbReference>
<dbReference type="InterPro" id="IPR003100">
    <property type="entry name" value="PAZ_dom"/>
</dbReference>
<comment type="caution">
    <text evidence="8">The sequence shown here is derived from an EMBL/GenBank/DDBJ whole genome shotgun (WGS) entry which is preliminary data.</text>
</comment>
<organism evidence="8 9">
    <name type="scientific">Artemisia annua</name>
    <name type="common">Sweet wormwood</name>
    <dbReference type="NCBI Taxonomy" id="35608"/>
    <lineage>
        <taxon>Eukaryota</taxon>
        <taxon>Viridiplantae</taxon>
        <taxon>Streptophyta</taxon>
        <taxon>Embryophyta</taxon>
        <taxon>Tracheophyta</taxon>
        <taxon>Spermatophyta</taxon>
        <taxon>Magnoliopsida</taxon>
        <taxon>eudicotyledons</taxon>
        <taxon>Gunneridae</taxon>
        <taxon>Pentapetalae</taxon>
        <taxon>asterids</taxon>
        <taxon>campanulids</taxon>
        <taxon>Asterales</taxon>
        <taxon>Asteraceae</taxon>
        <taxon>Asteroideae</taxon>
        <taxon>Anthemideae</taxon>
        <taxon>Artemisiinae</taxon>
        <taxon>Artemisia</taxon>
    </lineage>
</organism>
<dbReference type="FunFam" id="3.30.420.10:FF:000013">
    <property type="entry name" value="protein argonaute 10-like"/>
    <property type="match status" value="1"/>
</dbReference>
<dbReference type="Proteomes" id="UP000245207">
    <property type="component" value="Unassembled WGS sequence"/>
</dbReference>
<dbReference type="AlphaFoldDB" id="A0A2U1QNB3"/>
<dbReference type="GO" id="GO:0003723">
    <property type="term" value="F:RNA binding"/>
    <property type="evidence" value="ECO:0007669"/>
    <property type="project" value="InterPro"/>
</dbReference>
<dbReference type="SUPFAM" id="SSF101690">
    <property type="entry name" value="PAZ domain"/>
    <property type="match status" value="1"/>
</dbReference>
<keyword evidence="2" id="KW-0678">Repressor</keyword>
<feature type="domain" description="PAZ" evidence="6">
    <location>
        <begin position="1"/>
        <end position="69"/>
    </location>
</feature>
<dbReference type="GO" id="GO:0031047">
    <property type="term" value="P:regulatory ncRNA-mediated gene silencing"/>
    <property type="evidence" value="ECO:0007669"/>
    <property type="project" value="UniProtKB-KW"/>
</dbReference>
<evidence type="ECO:0000313" key="9">
    <source>
        <dbReference type="Proteomes" id="UP000245207"/>
    </source>
</evidence>
<evidence type="ECO:0000259" key="7">
    <source>
        <dbReference type="PROSITE" id="PS50822"/>
    </source>
</evidence>
<evidence type="ECO:0000313" key="8">
    <source>
        <dbReference type="EMBL" id="PWA99478.1"/>
    </source>
</evidence>
<dbReference type="InterPro" id="IPR045246">
    <property type="entry name" value="Piwi_ago-like"/>
</dbReference>
<protein>
    <submittedName>
        <fullName evidence="8">PAZ domain-containing protein</fullName>
    </submittedName>
</protein>
<dbReference type="OrthoDB" id="10252740at2759"/>
<dbReference type="PROSITE" id="PS50821">
    <property type="entry name" value="PAZ"/>
    <property type="match status" value="1"/>
</dbReference>
<dbReference type="PROSITE" id="PS50822">
    <property type="entry name" value="PIWI"/>
    <property type="match status" value="1"/>
</dbReference>
<dbReference type="Pfam" id="PF02170">
    <property type="entry name" value="PAZ"/>
    <property type="match status" value="1"/>
</dbReference>
<evidence type="ECO:0000256" key="3">
    <source>
        <dbReference type="ARBA" id="ARBA00022845"/>
    </source>
</evidence>
<evidence type="ECO:0000256" key="1">
    <source>
        <dbReference type="ARBA" id="ARBA00008201"/>
    </source>
</evidence>
<dbReference type="Gene3D" id="2.170.260.10">
    <property type="entry name" value="paz domain"/>
    <property type="match status" value="1"/>
</dbReference>
<dbReference type="Pfam" id="PF02171">
    <property type="entry name" value="Piwi"/>
    <property type="match status" value="1"/>
</dbReference>
<keyword evidence="3" id="KW-0810">Translation regulation</keyword>
<dbReference type="InterPro" id="IPR003165">
    <property type="entry name" value="Piwi"/>
</dbReference>
<feature type="domain" description="Piwi" evidence="7">
    <location>
        <begin position="188"/>
        <end position="508"/>
    </location>
</feature>
<dbReference type="InterPro" id="IPR036085">
    <property type="entry name" value="PAZ_dom_sf"/>
</dbReference>
<dbReference type="InterPro" id="IPR012337">
    <property type="entry name" value="RNaseH-like_sf"/>
</dbReference>
<dbReference type="Gene3D" id="3.30.420.10">
    <property type="entry name" value="Ribonuclease H-like superfamily/Ribonuclease H"/>
    <property type="match status" value="1"/>
</dbReference>
<comment type="similarity">
    <text evidence="1">Belongs to the argonaute family. Ago subfamily.</text>
</comment>
<dbReference type="PANTHER" id="PTHR22891">
    <property type="entry name" value="EUKARYOTIC TRANSLATION INITIATION FACTOR 2C"/>
    <property type="match status" value="1"/>
</dbReference>
<dbReference type="CDD" id="cd02846">
    <property type="entry name" value="PAZ_argonaute_like"/>
    <property type="match status" value="1"/>
</dbReference>
<dbReference type="InterPro" id="IPR036397">
    <property type="entry name" value="RNaseH_sf"/>
</dbReference>
<keyword evidence="5" id="KW-0687">Ribonucleoprotein</keyword>
<evidence type="ECO:0000256" key="5">
    <source>
        <dbReference type="ARBA" id="ARBA00023274"/>
    </source>
</evidence>
<dbReference type="SUPFAM" id="SSF53098">
    <property type="entry name" value="Ribonuclease H-like"/>
    <property type="match status" value="1"/>
</dbReference>
<dbReference type="STRING" id="35608.A0A2U1QNB3"/>
<reference evidence="8 9" key="1">
    <citation type="journal article" date="2018" name="Mol. Plant">
        <title>The genome of Artemisia annua provides insight into the evolution of Asteraceae family and artemisinin biosynthesis.</title>
        <authorList>
            <person name="Shen Q."/>
            <person name="Zhang L."/>
            <person name="Liao Z."/>
            <person name="Wang S."/>
            <person name="Yan T."/>
            <person name="Shi P."/>
            <person name="Liu M."/>
            <person name="Fu X."/>
            <person name="Pan Q."/>
            <person name="Wang Y."/>
            <person name="Lv Z."/>
            <person name="Lu X."/>
            <person name="Zhang F."/>
            <person name="Jiang W."/>
            <person name="Ma Y."/>
            <person name="Chen M."/>
            <person name="Hao X."/>
            <person name="Li L."/>
            <person name="Tang Y."/>
            <person name="Lv G."/>
            <person name="Zhou Y."/>
            <person name="Sun X."/>
            <person name="Brodelius P.E."/>
            <person name="Rose J.K.C."/>
            <person name="Tang K."/>
        </authorList>
    </citation>
    <scope>NUCLEOTIDE SEQUENCE [LARGE SCALE GENOMIC DNA]</scope>
    <source>
        <strain evidence="9">cv. Huhao1</strain>
        <tissue evidence="8">Leaf</tissue>
    </source>
</reference>